<dbReference type="AlphaFoldDB" id="A0A922CVK8"/>
<dbReference type="GO" id="GO:0008253">
    <property type="term" value="F:5'-nucleotidase activity"/>
    <property type="evidence" value="ECO:0007669"/>
    <property type="project" value="TreeGrafter"/>
</dbReference>
<evidence type="ECO:0000256" key="6">
    <source>
        <dbReference type="SAM" id="Phobius"/>
    </source>
</evidence>
<dbReference type="InterPro" id="IPR004843">
    <property type="entry name" value="Calcineurin-like_PHP"/>
</dbReference>
<dbReference type="Proteomes" id="UP000791440">
    <property type="component" value="Unassembled WGS sequence"/>
</dbReference>
<dbReference type="InterPro" id="IPR006179">
    <property type="entry name" value="5_nucleotidase/apyrase"/>
</dbReference>
<dbReference type="EMBL" id="JH668644">
    <property type="protein sequence ID" value="KAG6459919.1"/>
    <property type="molecule type" value="Genomic_DNA"/>
</dbReference>
<keyword evidence="5" id="KW-0378">Hydrolase</keyword>
<dbReference type="Pfam" id="PF02872">
    <property type="entry name" value="5_nucleotid_C"/>
    <property type="match status" value="1"/>
</dbReference>
<gene>
    <name evidence="9" type="ORF">O3G_MSEX011674</name>
</gene>
<dbReference type="InterPro" id="IPR008334">
    <property type="entry name" value="5'-Nucleotdase_C"/>
</dbReference>
<accession>A0A922CVK8</accession>
<evidence type="ECO:0000256" key="5">
    <source>
        <dbReference type="ARBA" id="ARBA00022801"/>
    </source>
</evidence>
<dbReference type="Pfam" id="PF00149">
    <property type="entry name" value="Metallophos"/>
    <property type="match status" value="1"/>
</dbReference>
<reference evidence="9" key="2">
    <citation type="submission" date="2020-12" db="EMBL/GenBank/DDBJ databases">
        <authorList>
            <person name="Kanost M."/>
        </authorList>
    </citation>
    <scope>NUCLEOTIDE SEQUENCE</scope>
</reference>
<evidence type="ECO:0000256" key="2">
    <source>
        <dbReference type="ARBA" id="ARBA00022723"/>
    </source>
</evidence>
<keyword evidence="6" id="KW-1133">Transmembrane helix</keyword>
<evidence type="ECO:0008006" key="11">
    <source>
        <dbReference type="Google" id="ProtNLM"/>
    </source>
</evidence>
<reference evidence="9" key="1">
    <citation type="journal article" date="2016" name="Insect Biochem. Mol. Biol.">
        <title>Multifaceted biological insights from a draft genome sequence of the tobacco hornworm moth, Manduca sexta.</title>
        <authorList>
            <person name="Kanost M.R."/>
            <person name="Arrese E.L."/>
            <person name="Cao X."/>
            <person name="Chen Y.R."/>
            <person name="Chellapilla S."/>
            <person name="Goldsmith M.R."/>
            <person name="Grosse-Wilde E."/>
            <person name="Heckel D.G."/>
            <person name="Herndon N."/>
            <person name="Jiang H."/>
            <person name="Papanicolaou A."/>
            <person name="Qu J."/>
            <person name="Soulages J.L."/>
            <person name="Vogel H."/>
            <person name="Walters J."/>
            <person name="Waterhouse R.M."/>
            <person name="Ahn S.J."/>
            <person name="Almeida F.C."/>
            <person name="An C."/>
            <person name="Aqrawi P."/>
            <person name="Bretschneider A."/>
            <person name="Bryant W.B."/>
            <person name="Bucks S."/>
            <person name="Chao H."/>
            <person name="Chevignon G."/>
            <person name="Christen J.M."/>
            <person name="Clarke D.F."/>
            <person name="Dittmer N.T."/>
            <person name="Ferguson L.C.F."/>
            <person name="Garavelou S."/>
            <person name="Gordon K.H.J."/>
            <person name="Gunaratna R.T."/>
            <person name="Han Y."/>
            <person name="Hauser F."/>
            <person name="He Y."/>
            <person name="Heidel-Fischer H."/>
            <person name="Hirsh A."/>
            <person name="Hu Y."/>
            <person name="Jiang H."/>
            <person name="Kalra D."/>
            <person name="Klinner C."/>
            <person name="Konig C."/>
            <person name="Kovar C."/>
            <person name="Kroll A.R."/>
            <person name="Kuwar S.S."/>
            <person name="Lee S.L."/>
            <person name="Lehman R."/>
            <person name="Li K."/>
            <person name="Li Z."/>
            <person name="Liang H."/>
            <person name="Lovelace S."/>
            <person name="Lu Z."/>
            <person name="Mansfield J.H."/>
            <person name="McCulloch K.J."/>
            <person name="Mathew T."/>
            <person name="Morton B."/>
            <person name="Muzny D.M."/>
            <person name="Neunemann D."/>
            <person name="Ongeri F."/>
            <person name="Pauchet Y."/>
            <person name="Pu L.L."/>
            <person name="Pyrousis I."/>
            <person name="Rao X.J."/>
            <person name="Redding A."/>
            <person name="Roesel C."/>
            <person name="Sanchez-Gracia A."/>
            <person name="Schaack S."/>
            <person name="Shukla A."/>
            <person name="Tetreau G."/>
            <person name="Wang Y."/>
            <person name="Xiong G.H."/>
            <person name="Traut W."/>
            <person name="Walsh T.K."/>
            <person name="Worley K.C."/>
            <person name="Wu D."/>
            <person name="Wu W."/>
            <person name="Wu Y.Q."/>
            <person name="Zhang X."/>
            <person name="Zou Z."/>
            <person name="Zucker H."/>
            <person name="Briscoe A.D."/>
            <person name="Burmester T."/>
            <person name="Clem R.J."/>
            <person name="Feyereisen R."/>
            <person name="Grimmelikhuijzen C.J.P."/>
            <person name="Hamodrakas S.J."/>
            <person name="Hansson B.S."/>
            <person name="Huguet E."/>
            <person name="Jermiin L.S."/>
            <person name="Lan Q."/>
            <person name="Lehman H.K."/>
            <person name="Lorenzen M."/>
            <person name="Merzendorfer H."/>
            <person name="Michalopoulos I."/>
            <person name="Morton D.B."/>
            <person name="Muthukrishnan S."/>
            <person name="Oakeshott J.G."/>
            <person name="Palmer W."/>
            <person name="Park Y."/>
            <person name="Passarelli A.L."/>
            <person name="Rozas J."/>
            <person name="Schwartz L.M."/>
            <person name="Smith W."/>
            <person name="Southgate A."/>
            <person name="Vilcinskas A."/>
            <person name="Vogt R."/>
            <person name="Wang P."/>
            <person name="Werren J."/>
            <person name="Yu X.Q."/>
            <person name="Zhou J.J."/>
            <person name="Brown S.J."/>
            <person name="Scherer S.E."/>
            <person name="Richards S."/>
            <person name="Blissard G.W."/>
        </authorList>
    </citation>
    <scope>NUCLEOTIDE SEQUENCE</scope>
</reference>
<comment type="similarity">
    <text evidence="1">Belongs to the 5'-nucleotidase family.</text>
</comment>
<sequence length="570" mass="64397">MTYFFKGYLASYCASLECIAFPRILSDRIKVPPRQFIIKRKIFKMIWVIFLINFALVNGVLSSDLYELDLIHFNDFHARFEETSKESPICHTNDTLCLGGFPRLYHVITQLKREKPDALLLNAGDSFQGTYWYTFFKWNVLQEFMNLLPHDAHAIGNHDFDDGPMGLAGYISALNAPVLAANMDTTFEPVLEGLYHPSTIVKRKGRKIGIIGLITTDTELFSNVGNVKFLDPRTSLKRELRVLNGEGVDIIIVLSHCGYDTDVLLAREFGKDVDVIVGGHSHREEKSPQPYPVVIESDANKNHKVLVVQASAFSKYVGNVTVYLDSEGHYVNWDGEMIYLNQSIPEDTGIKELLRPYAEFVHLAQLTPIGESMTPLSHEDCSRGECTLGNLMTDALNAVAKHAVQTSLDYIAFAQQSYLPSSLPDGIITHGELIELLPYYDQIETFNVQGKTIIDALEWGVRDAQFYNEFQIPLLLQVSGLKVQYNITNPEGKRVTSVRVGKDNVPLKRKKYYQVTAPGFLADGGDGYSVFKKYKKNMKVIGHDQDVLKSYIEKRSPLNIVTEDRIILYN</sequence>
<dbReference type="PANTHER" id="PTHR11575">
    <property type="entry name" value="5'-NUCLEOTIDASE-RELATED"/>
    <property type="match status" value="1"/>
</dbReference>
<protein>
    <recommendedName>
        <fullName evidence="11">Apyrase</fullName>
    </recommendedName>
</protein>
<keyword evidence="3" id="KW-0732">Signal</keyword>
<dbReference type="FunFam" id="3.60.21.10:FF:000020">
    <property type="entry name" value="NT5E isoform 4"/>
    <property type="match status" value="1"/>
</dbReference>
<dbReference type="GO" id="GO:0000166">
    <property type="term" value="F:nucleotide binding"/>
    <property type="evidence" value="ECO:0007669"/>
    <property type="project" value="UniProtKB-KW"/>
</dbReference>
<evidence type="ECO:0000313" key="10">
    <source>
        <dbReference type="Proteomes" id="UP000791440"/>
    </source>
</evidence>
<keyword evidence="6" id="KW-0472">Membrane</keyword>
<keyword evidence="2" id="KW-0479">Metal-binding</keyword>
<dbReference type="PANTHER" id="PTHR11575:SF32">
    <property type="entry name" value="APYRASE-LIKE PROTEIN"/>
    <property type="match status" value="1"/>
</dbReference>
<dbReference type="GO" id="GO:0006196">
    <property type="term" value="P:AMP catabolic process"/>
    <property type="evidence" value="ECO:0007669"/>
    <property type="project" value="TreeGrafter"/>
</dbReference>
<keyword evidence="4" id="KW-0547">Nucleotide-binding</keyword>
<dbReference type="GO" id="GO:0046872">
    <property type="term" value="F:metal ion binding"/>
    <property type="evidence" value="ECO:0007669"/>
    <property type="project" value="UniProtKB-KW"/>
</dbReference>
<evidence type="ECO:0000313" key="9">
    <source>
        <dbReference type="EMBL" id="KAG6459919.1"/>
    </source>
</evidence>
<dbReference type="CDD" id="cd07409">
    <property type="entry name" value="MPP_CD73_N"/>
    <property type="match status" value="1"/>
</dbReference>
<organism evidence="9 10">
    <name type="scientific">Manduca sexta</name>
    <name type="common">Tobacco hawkmoth</name>
    <name type="synonym">Tobacco hornworm</name>
    <dbReference type="NCBI Taxonomy" id="7130"/>
    <lineage>
        <taxon>Eukaryota</taxon>
        <taxon>Metazoa</taxon>
        <taxon>Ecdysozoa</taxon>
        <taxon>Arthropoda</taxon>
        <taxon>Hexapoda</taxon>
        <taxon>Insecta</taxon>
        <taxon>Pterygota</taxon>
        <taxon>Neoptera</taxon>
        <taxon>Endopterygota</taxon>
        <taxon>Lepidoptera</taxon>
        <taxon>Glossata</taxon>
        <taxon>Ditrysia</taxon>
        <taxon>Bombycoidea</taxon>
        <taxon>Sphingidae</taxon>
        <taxon>Sphinginae</taxon>
        <taxon>Sphingini</taxon>
        <taxon>Manduca</taxon>
    </lineage>
</organism>
<evidence type="ECO:0000259" key="7">
    <source>
        <dbReference type="Pfam" id="PF00149"/>
    </source>
</evidence>
<feature type="transmembrane region" description="Helical" evidence="6">
    <location>
        <begin position="42"/>
        <end position="61"/>
    </location>
</feature>
<name>A0A922CVK8_MANSE</name>
<evidence type="ECO:0000256" key="3">
    <source>
        <dbReference type="ARBA" id="ARBA00022729"/>
    </source>
</evidence>
<proteinExistence type="inferred from homology"/>
<keyword evidence="6" id="KW-0812">Transmembrane</keyword>
<evidence type="ECO:0000256" key="1">
    <source>
        <dbReference type="ARBA" id="ARBA00006654"/>
    </source>
</evidence>
<dbReference type="GO" id="GO:0005886">
    <property type="term" value="C:plasma membrane"/>
    <property type="evidence" value="ECO:0007669"/>
    <property type="project" value="TreeGrafter"/>
</dbReference>
<evidence type="ECO:0000259" key="8">
    <source>
        <dbReference type="Pfam" id="PF02872"/>
    </source>
</evidence>
<keyword evidence="10" id="KW-1185">Reference proteome</keyword>
<comment type="caution">
    <text evidence="9">The sequence shown here is derived from an EMBL/GenBank/DDBJ whole genome shotgun (WGS) entry which is preliminary data.</text>
</comment>
<feature type="domain" description="5'-Nucleotidase C-terminal" evidence="8">
    <location>
        <begin position="369"/>
        <end position="532"/>
    </location>
</feature>
<feature type="domain" description="Calcineurin-like phosphoesterase" evidence="7">
    <location>
        <begin position="72"/>
        <end position="283"/>
    </location>
</feature>
<evidence type="ECO:0000256" key="4">
    <source>
        <dbReference type="ARBA" id="ARBA00022741"/>
    </source>
</evidence>